<feature type="compositionally biased region" description="Basic and acidic residues" evidence="7">
    <location>
        <begin position="2538"/>
        <end position="2548"/>
    </location>
</feature>
<dbReference type="GO" id="GO:0003676">
    <property type="term" value="F:nucleic acid binding"/>
    <property type="evidence" value="ECO:0007669"/>
    <property type="project" value="InterPro"/>
</dbReference>
<feature type="region of interest" description="Disordered" evidence="7">
    <location>
        <begin position="2515"/>
        <end position="2548"/>
    </location>
</feature>
<evidence type="ECO:0000259" key="10">
    <source>
        <dbReference type="PROSITE" id="PS50994"/>
    </source>
</evidence>
<dbReference type="Gene3D" id="3.30.70.270">
    <property type="match status" value="2"/>
</dbReference>
<protein>
    <recommendedName>
        <fullName evidence="13">Reverse transcriptase</fullName>
    </recommendedName>
</protein>
<dbReference type="InterPro" id="IPR041373">
    <property type="entry name" value="RT_RNaseH"/>
</dbReference>
<dbReference type="SUPFAM" id="SSF53098">
    <property type="entry name" value="Ribonuclease H-like"/>
    <property type="match status" value="1"/>
</dbReference>
<dbReference type="InterPro" id="IPR000608">
    <property type="entry name" value="UBC"/>
</dbReference>
<evidence type="ECO:0000256" key="2">
    <source>
        <dbReference type="ARBA" id="ARBA00022695"/>
    </source>
</evidence>
<dbReference type="InterPro" id="IPR016135">
    <property type="entry name" value="UBQ-conjugating_enzyme/RWD"/>
</dbReference>
<dbReference type="GO" id="GO:0015074">
    <property type="term" value="P:DNA integration"/>
    <property type="evidence" value="ECO:0007669"/>
    <property type="project" value="InterPro"/>
</dbReference>
<dbReference type="GO" id="GO:0004519">
    <property type="term" value="F:endonuclease activity"/>
    <property type="evidence" value="ECO:0007669"/>
    <property type="project" value="UniProtKB-KW"/>
</dbReference>
<gene>
    <name evidence="11" type="ORF">T265_07798</name>
</gene>
<evidence type="ECO:0000256" key="3">
    <source>
        <dbReference type="ARBA" id="ARBA00022722"/>
    </source>
</evidence>
<dbReference type="InterPro" id="IPR001584">
    <property type="entry name" value="Integrase_cat-core"/>
</dbReference>
<evidence type="ECO:0000256" key="5">
    <source>
        <dbReference type="ARBA" id="ARBA00022801"/>
    </source>
</evidence>
<feature type="region of interest" description="Disordered" evidence="7">
    <location>
        <begin position="2638"/>
        <end position="2672"/>
    </location>
</feature>
<dbReference type="Pfam" id="PF00179">
    <property type="entry name" value="UQ_con"/>
    <property type="match status" value="1"/>
</dbReference>
<keyword evidence="3" id="KW-0540">Nuclease</keyword>
<dbReference type="CTD" id="20321977"/>
<dbReference type="KEGG" id="ovi:T265_07798"/>
<dbReference type="InterPro" id="IPR043502">
    <property type="entry name" value="DNA/RNA_pol_sf"/>
</dbReference>
<dbReference type="GO" id="GO:0003964">
    <property type="term" value="F:RNA-directed DNA polymerase activity"/>
    <property type="evidence" value="ECO:0007669"/>
    <property type="project" value="UniProtKB-KW"/>
</dbReference>
<feature type="compositionally biased region" description="Acidic residues" evidence="7">
    <location>
        <begin position="549"/>
        <end position="558"/>
    </location>
</feature>
<dbReference type="PROSITE" id="PS50878">
    <property type="entry name" value="RT_POL"/>
    <property type="match status" value="1"/>
</dbReference>
<evidence type="ECO:0000313" key="12">
    <source>
        <dbReference type="Proteomes" id="UP000054324"/>
    </source>
</evidence>
<keyword evidence="6" id="KW-0695">RNA-directed DNA polymerase</keyword>
<dbReference type="EMBL" id="KL596805">
    <property type="protein sequence ID" value="KER24566.1"/>
    <property type="molecule type" value="Genomic_DNA"/>
</dbReference>
<dbReference type="Pfam" id="PF00665">
    <property type="entry name" value="rve"/>
    <property type="match status" value="1"/>
</dbReference>
<dbReference type="CDD" id="cd23794">
    <property type="entry name" value="UBCc_UBE2F_UBE2M"/>
    <property type="match status" value="1"/>
</dbReference>
<dbReference type="InterPro" id="IPR050951">
    <property type="entry name" value="Retrovirus_Pol_polyprotein"/>
</dbReference>
<sequence length="2938" mass="331439">MELHLIQSREHLASSLNRDAQQNAMTHFSVMQRSFIRDYLKLTAAIEQDFKGQVELLPVKEDNFTSFAFIIRPKKGFYAHAAFRFVVTTTEGYPNEAPDVSCINPPWHPNIHPRLIESNICLNILSYWSRGNDLKSLISALVFLFYEPNFDDPIHHHGDYKDLGKREQLIRLSLVGGTIDDIVFKPNNEWCLWAEDNLLPSTAPTEASPSFVPSVAEVCIGTREVSAPVSHYNSSTLLSMCYLPAPHIGRKNASGAVDRIEEERDETTLVNSGLSKLTGEAQSQLPSADAPTELQREVSSLSAYYQSNAPIEFDQFSRIDPEFLDLFTEANCLPFYTENAFLCHISLQPKNSSLAICEHTFCGCPTRYYYAEMCSHGYSMYLASWLDDSHGPALSLHILHTETPLQKAEIGIWNPLSREDGELLERLRQLFYGYKKVVEQNNGLVSDEQISESRSVNLSEENNEELETKCVIESESSVCGAGDTRRNNEVQTQVPVHSVDSGITNQLVSEAENVTGLVVFPNVAEQIESTLAAKPDEDDSNPSSPQVTEVEDFVEEPLEVQTAPVPGSDGSQLEDYSHSPDADQNTYDLNNTDHELRTMLYATQYESNRLINRRKGLKLLFSLLRPFWWIFYQTRWPPFLAPGYLFTVNDDFIRYFGSYFYPASACQLAFELYNHRPRAEEPVPLILIDSLYACDIREYTIFICPYSDFYTTRTFGSYDTYHYSNYHIWRRGPEFFSLFITMLSELESLSVHSTAREVEDYLERFSIWCLTKSDLGDEKKTACLLHYIGKDAYALVKNSSFPTAPIDCTFDVLKKLILSHFKPINFVAAERAKFNSLIRSESQSIRDFVLQLQTQAAKCDYGQQLESQLSDRLIAGINLPDLQQKLLVQTDQRFISIRKICEQYQDVKEVTKCNETVLFNALKSKGLEGRPHVKVSSGNFVDCNFLVSNSGPSIIGLKVLRALNVNISLLTSNFNETELKQLITSCSKVTGGMRIPKVKLEVSGDPIFLKRRIVPFGLREPVRLALDSLCQKGILTPVESSKWATPIVTPLKSDGKTVRICGDYRLTLNKSLLQRSCATEEPEDVLYRLAGSKIFSKIDLKDAYLQIPLDDATSECTVINTPFGLYRYNFLPFGLNVSPAVFQDVINSITDGLEGVVTYQDDVIVHAVDKVTHDSRLLALFKRFHDLNVAVNSSKCAFSVYKLSCLGYTVDGNGFSPDNERLSPLVNAPSPSNLSELRSILGALQYYSRFIPNFSQKAYCLFELLSLKTFSWISEHEKTLRSLLNYLKSDAILKPFSAKDHSTVITDASPTGLGVILEQNGRPVICASRRLTQAEQGYSQTQREALAVYWGVSRLHKYLFGKPFTIVTDHEALKFIYHPMKSLAKSSAAMVQRWSIALSSYTYDIIHRGAKSIQHVDYLSRVPESLSQSNVSDCLLVQPLPIKRDELVRDTRKYFSSVISALRRGWTHQERRRFPAFYARRDSLALTPDGLLCYNDRVVIPPTHRSAILSDLHSGHLGIDKMKSLARLTCWWPELDADIARTAKDCMNCTHKIHSKSSKWIPWPLSCETWQRIHADYCGPFLNKYYALVVVDSYSRWTEVFLTTSPSSEFTQYALRKLFSREGVPIVLVTDNGSHFTAKSLEYWLKGLGCRHLFTAPRHPQSNGLAENFVRTLKSAINSISPVTFHDLDRGIDNFLMQYRNAAHSITGKSPAELFKSRSLRTNLECIGTADVTFFKGNDLRPSTGVVIGRNGNRMVTVLDLEDLSSHRRHVDQVEFNARGMRIFLEQVTLRPAPVEELYRTIVQKVHEADATFVPRRPARSRMNRKLPKRIRRLLEKRSQLFFKKLTTGDTEDELAFRKMRNRSQHGFLPNRSCVTNMVVFMNSLTQAKDEGLILDAIFFDSSKAFDRVPHVSLLHKLESYRIQGKILRWIKAFLSARSFRVKVDSTYCSPSLVSIGVPQGSFMGPVPFPIYVNGLPDVPASPRLLFADELKSWSSNFSALQMDQQEQESAPGNSAGEVVSKILRPHRWSCSASLDTFSALGGYDEVVTIPCCGWWNAFMTTTFSDTDGFILHRITGIPRENSLKSMASALVFLFYEPNFEDPVHFIGACILPEERGKFVRLSLAGGSIDSIYFQTNEEWCHWAAENSLLPADPMELSSSTVPPATKNATAVIELTGPSLSRFQLRTSGDAKAAAAGYGGVYIVLSDRAEVSLLDWIPVNNRPGATEELEEEENAGIVRRLFHLTCWTGSLRPVVSETFRDQNGSLISSKVERLNRWAQYFGQHFTWPPNTSKPDYRPTTERITMNIEPHSASEKFECISPLNRHRAPGPDDLPSALFKDGDKLFACQKNVFLSCFSQLDEGTQLGLFSVNAPTELQHQVSSLSTYYQTNAPIEDDHFDLFDLDFTDVFTDVNYSPLEKENAFLHHITVQKQETSPHSIHERALWHDFVRYYYAEVCSSEYHIYLSSWLHECFGPTVAQQLFRLPKPLQKTELGIWYPFHKEGEVLAALRRLPRDHTEDGGDTSSLMAPEMTNGEENANSHEEHDDRLHAQNNTGNGLIVGGVNGGLENGLIHMVVTPTAVGSGVYNNNAVDMNDLQAFSDVTVSKSAEHPPTVLMVKPEKYDDPAASLSGIRVSELDESVVTSSESKATPVGDSGDSQTEETISQSIGGDTNGTRDDFVAVFEVGQYEGAILLKRRGALRLLLSLLRPFWWIFYQTRWPPFLAPGFVCIVGDELIKCFGNYFYPASAFQLMLELYNHRMRERERTSLILVDPLALSPFSPVLNRVVLLPSDGITRDDAFGEKFACSSIEWIAPAQSFSNCFHRPTEEQFPGFTILSVLSLVSNWLAYLSRIELRGIVVGYSQYRDTYTVRPMGLACMYPATLGCGQLPLLDAWPLQLLVHSTRTCCSTLVYLSSRLSPRSNFPNPRLLFSFTDVDNL</sequence>
<dbReference type="Pfam" id="PF00078">
    <property type="entry name" value="RVT_1"/>
    <property type="match status" value="2"/>
</dbReference>
<dbReference type="InterPro" id="IPR036397">
    <property type="entry name" value="RNaseH_sf"/>
</dbReference>
<feature type="compositionally biased region" description="Polar residues" evidence="7">
    <location>
        <begin position="2656"/>
        <end position="2670"/>
    </location>
</feature>
<dbReference type="SUPFAM" id="SSF56672">
    <property type="entry name" value="DNA/RNA polymerases"/>
    <property type="match status" value="1"/>
</dbReference>
<dbReference type="CDD" id="cd01647">
    <property type="entry name" value="RT_LTR"/>
    <property type="match status" value="1"/>
</dbReference>
<dbReference type="InterPro" id="IPR012337">
    <property type="entry name" value="RNaseH-like_sf"/>
</dbReference>
<dbReference type="Pfam" id="PF17921">
    <property type="entry name" value="Integrase_H2C2"/>
    <property type="match status" value="1"/>
</dbReference>
<dbReference type="GeneID" id="20321977"/>
<evidence type="ECO:0008006" key="13">
    <source>
        <dbReference type="Google" id="ProtNLM"/>
    </source>
</evidence>
<dbReference type="CDD" id="cd09274">
    <property type="entry name" value="RNase_HI_RT_Ty3"/>
    <property type="match status" value="1"/>
</dbReference>
<feature type="domain" description="UBC core" evidence="8">
    <location>
        <begin position="30"/>
        <end position="184"/>
    </location>
</feature>
<feature type="domain" description="Reverse transcriptase" evidence="9">
    <location>
        <begin position="1031"/>
        <end position="1210"/>
    </location>
</feature>
<dbReference type="PROSITE" id="PS50994">
    <property type="entry name" value="INTEGRASE"/>
    <property type="match status" value="1"/>
</dbReference>
<evidence type="ECO:0000256" key="1">
    <source>
        <dbReference type="ARBA" id="ARBA00022679"/>
    </source>
</evidence>
<dbReference type="PANTHER" id="PTHR37984:SF5">
    <property type="entry name" value="PROTEIN NYNRIN-LIKE"/>
    <property type="match status" value="1"/>
</dbReference>
<evidence type="ECO:0000313" key="11">
    <source>
        <dbReference type="EMBL" id="KER24566.1"/>
    </source>
</evidence>
<keyword evidence="1" id="KW-0808">Transferase</keyword>
<dbReference type="Gene3D" id="3.10.110.10">
    <property type="entry name" value="Ubiquitin Conjugating Enzyme"/>
    <property type="match status" value="1"/>
</dbReference>
<dbReference type="RefSeq" id="XP_009171682.1">
    <property type="nucleotide sequence ID" value="XM_009173418.1"/>
</dbReference>
<proteinExistence type="predicted"/>
<dbReference type="Gene3D" id="3.10.10.10">
    <property type="entry name" value="HIV Type 1 Reverse Transcriptase, subunit A, domain 1"/>
    <property type="match status" value="1"/>
</dbReference>
<evidence type="ECO:0000256" key="6">
    <source>
        <dbReference type="ARBA" id="ARBA00022918"/>
    </source>
</evidence>
<dbReference type="STRING" id="6198.A0A074ZB91"/>
<dbReference type="InterPro" id="IPR043128">
    <property type="entry name" value="Rev_trsase/Diguanyl_cyclase"/>
</dbReference>
<reference evidence="11 12" key="1">
    <citation type="submission" date="2013-11" db="EMBL/GenBank/DDBJ databases">
        <title>Opisthorchis viverrini - life in the bile duct.</title>
        <authorList>
            <person name="Young N.D."/>
            <person name="Nagarajan N."/>
            <person name="Lin S.J."/>
            <person name="Korhonen P.K."/>
            <person name="Jex A.R."/>
            <person name="Hall R.S."/>
            <person name="Safavi-Hemami H."/>
            <person name="Kaewkong W."/>
            <person name="Bertrand D."/>
            <person name="Gao S."/>
            <person name="Seet Q."/>
            <person name="Wongkham S."/>
            <person name="Teh B.T."/>
            <person name="Wongkham C."/>
            <person name="Intapan P.M."/>
            <person name="Maleewong W."/>
            <person name="Yang X."/>
            <person name="Hu M."/>
            <person name="Wang Z."/>
            <person name="Hofmann A."/>
            <person name="Sternberg P.W."/>
            <person name="Tan P."/>
            <person name="Wang J."/>
            <person name="Gasser R.B."/>
        </authorList>
    </citation>
    <scope>NUCLEOTIDE SEQUENCE [LARGE SCALE GENOMIC DNA]</scope>
</reference>
<feature type="domain" description="Integrase catalytic" evidence="10">
    <location>
        <begin position="1558"/>
        <end position="1719"/>
    </location>
</feature>
<dbReference type="InterPro" id="IPR000477">
    <property type="entry name" value="RT_dom"/>
</dbReference>
<name>A0A074ZB91_OPIVI</name>
<dbReference type="OrthoDB" id="9978460at2759"/>
<evidence type="ECO:0000259" key="9">
    <source>
        <dbReference type="PROSITE" id="PS50878"/>
    </source>
</evidence>
<keyword evidence="4" id="KW-0255">Endonuclease</keyword>
<dbReference type="GO" id="GO:0016787">
    <property type="term" value="F:hydrolase activity"/>
    <property type="evidence" value="ECO:0007669"/>
    <property type="project" value="UniProtKB-KW"/>
</dbReference>
<dbReference type="Proteomes" id="UP000054324">
    <property type="component" value="Unassembled WGS sequence"/>
</dbReference>
<dbReference type="Gene3D" id="1.10.340.70">
    <property type="match status" value="1"/>
</dbReference>
<feature type="region of interest" description="Disordered" evidence="7">
    <location>
        <begin position="531"/>
        <end position="586"/>
    </location>
</feature>
<dbReference type="Pfam" id="PF17917">
    <property type="entry name" value="RT_RNaseH"/>
    <property type="match status" value="1"/>
</dbReference>
<dbReference type="SUPFAM" id="SSF54495">
    <property type="entry name" value="UBC-like"/>
    <property type="match status" value="1"/>
</dbReference>
<keyword evidence="5" id="KW-0378">Hydrolase</keyword>
<dbReference type="PANTHER" id="PTHR37984">
    <property type="entry name" value="PROTEIN CBG26694"/>
    <property type="match status" value="1"/>
</dbReference>
<evidence type="ECO:0000259" key="8">
    <source>
        <dbReference type="PROSITE" id="PS50127"/>
    </source>
</evidence>
<dbReference type="Gene3D" id="3.30.420.10">
    <property type="entry name" value="Ribonuclease H-like superfamily/Ribonuclease H"/>
    <property type="match status" value="1"/>
</dbReference>
<evidence type="ECO:0000256" key="7">
    <source>
        <dbReference type="SAM" id="MobiDB-lite"/>
    </source>
</evidence>
<dbReference type="PROSITE" id="PS50127">
    <property type="entry name" value="UBC_2"/>
    <property type="match status" value="1"/>
</dbReference>
<keyword evidence="2" id="KW-0548">Nucleotidyltransferase</keyword>
<dbReference type="InterPro" id="IPR041588">
    <property type="entry name" value="Integrase_H2C2"/>
</dbReference>
<keyword evidence="12" id="KW-1185">Reference proteome</keyword>
<dbReference type="SMART" id="SM00212">
    <property type="entry name" value="UBCc"/>
    <property type="match status" value="1"/>
</dbReference>
<accession>A0A074ZB91</accession>
<organism evidence="11 12">
    <name type="scientific">Opisthorchis viverrini</name>
    <name type="common">Southeast Asian liver fluke</name>
    <dbReference type="NCBI Taxonomy" id="6198"/>
    <lineage>
        <taxon>Eukaryota</taxon>
        <taxon>Metazoa</taxon>
        <taxon>Spiralia</taxon>
        <taxon>Lophotrochozoa</taxon>
        <taxon>Platyhelminthes</taxon>
        <taxon>Trematoda</taxon>
        <taxon>Digenea</taxon>
        <taxon>Opisthorchiida</taxon>
        <taxon>Opisthorchiata</taxon>
        <taxon>Opisthorchiidae</taxon>
        <taxon>Opisthorchis</taxon>
    </lineage>
</organism>
<evidence type="ECO:0000256" key="4">
    <source>
        <dbReference type="ARBA" id="ARBA00022759"/>
    </source>
</evidence>